<evidence type="ECO:0000313" key="2">
    <source>
        <dbReference type="EMBL" id="MBB4667389.1"/>
    </source>
</evidence>
<accession>A0A7W7FLG7</accession>
<feature type="compositionally biased region" description="Acidic residues" evidence="1">
    <location>
        <begin position="70"/>
        <end position="80"/>
    </location>
</feature>
<dbReference type="RefSeq" id="WP_184217812.1">
    <property type="nucleotide sequence ID" value="NZ_CP085219.1"/>
</dbReference>
<sequence length="86" mass="8938">MDTDDRTDEPTPATESPHSEPDGLAHDTAYSPSSESETSQKQSDGVADAVDDDIDESQVNVAPGTGGPDDVGDVEVDPEDINLSGH</sequence>
<proteinExistence type="predicted"/>
<comment type="caution">
    <text evidence="2">The sequence shown here is derived from an EMBL/GenBank/DDBJ whole genome shotgun (WGS) entry which is preliminary data.</text>
</comment>
<gene>
    <name evidence="2" type="ORF">BKA24_002098</name>
</gene>
<organism evidence="2 3">
    <name type="scientific">Microbacterium marinum</name>
    <dbReference type="NCBI Taxonomy" id="421115"/>
    <lineage>
        <taxon>Bacteria</taxon>
        <taxon>Bacillati</taxon>
        <taxon>Actinomycetota</taxon>
        <taxon>Actinomycetes</taxon>
        <taxon>Micrococcales</taxon>
        <taxon>Microbacteriaceae</taxon>
        <taxon>Microbacterium</taxon>
    </lineage>
</organism>
<evidence type="ECO:0000256" key="1">
    <source>
        <dbReference type="SAM" id="MobiDB-lite"/>
    </source>
</evidence>
<feature type="compositionally biased region" description="Polar residues" evidence="1">
    <location>
        <begin position="30"/>
        <end position="43"/>
    </location>
</feature>
<protein>
    <submittedName>
        <fullName evidence="2">Uncharacterized protein</fullName>
    </submittedName>
</protein>
<dbReference type="AlphaFoldDB" id="A0A7W7FLG7"/>
<feature type="region of interest" description="Disordered" evidence="1">
    <location>
        <begin position="1"/>
        <end position="86"/>
    </location>
</feature>
<keyword evidence="3" id="KW-1185">Reference proteome</keyword>
<evidence type="ECO:0000313" key="3">
    <source>
        <dbReference type="Proteomes" id="UP000573729"/>
    </source>
</evidence>
<reference evidence="2 3" key="1">
    <citation type="submission" date="2020-08" db="EMBL/GenBank/DDBJ databases">
        <title>Sequencing the genomes of 1000 actinobacteria strains.</title>
        <authorList>
            <person name="Klenk H.-P."/>
        </authorList>
    </citation>
    <scope>NUCLEOTIDE SEQUENCE [LARGE SCALE GENOMIC DNA]</scope>
    <source>
        <strain evidence="2 3">DSM 24947</strain>
    </source>
</reference>
<name>A0A7W7FLG7_9MICO</name>
<dbReference type="Proteomes" id="UP000573729">
    <property type="component" value="Unassembled WGS sequence"/>
</dbReference>
<dbReference type="EMBL" id="JACHMD010000001">
    <property type="protein sequence ID" value="MBB4667389.1"/>
    <property type="molecule type" value="Genomic_DNA"/>
</dbReference>